<dbReference type="WBParaSite" id="PgR079_g033_t01">
    <property type="protein sequence ID" value="PgR079_g033_t01"/>
    <property type="gene ID" value="PgR079_g033"/>
</dbReference>
<keyword evidence="2" id="KW-1185">Reference proteome</keyword>
<proteinExistence type="predicted"/>
<evidence type="ECO:0000313" key="2">
    <source>
        <dbReference type="Proteomes" id="UP000887569"/>
    </source>
</evidence>
<protein>
    <submittedName>
        <fullName evidence="3">Uncharacterized protein</fullName>
    </submittedName>
</protein>
<dbReference type="Proteomes" id="UP000887569">
    <property type="component" value="Unplaced"/>
</dbReference>
<evidence type="ECO:0000256" key="1">
    <source>
        <dbReference type="SAM" id="MobiDB-lite"/>
    </source>
</evidence>
<sequence>MKAKSGSDPEEVTDIIQEIIKNLRLVQLRSSSANSEHEIFNPTMLQTETGHKKLGPNLPSNARPKRATTNEFLENPAPAQGSDSPAREHDLYDDDIVISEKKYTVTESQATTLAPNSAVSNEPDIAWSNDKENDMHATATKERRLKQSEPLERVEHMDEEKPGWTNNCNDETLKRIIEDVDVSNFTSRSEESDDENDEETLSL</sequence>
<dbReference type="AlphaFoldDB" id="A0A915C3M9"/>
<feature type="region of interest" description="Disordered" evidence="1">
    <location>
        <begin position="46"/>
        <end position="92"/>
    </location>
</feature>
<feature type="region of interest" description="Disordered" evidence="1">
    <location>
        <begin position="106"/>
        <end position="203"/>
    </location>
</feature>
<name>A0A915C3M9_PARUN</name>
<accession>A0A915C3M9</accession>
<evidence type="ECO:0000313" key="3">
    <source>
        <dbReference type="WBParaSite" id="PgR079_g033_t01"/>
    </source>
</evidence>
<feature type="compositionally biased region" description="Basic and acidic residues" evidence="1">
    <location>
        <begin position="129"/>
        <end position="162"/>
    </location>
</feature>
<feature type="compositionally biased region" description="Polar residues" evidence="1">
    <location>
        <begin position="106"/>
        <end position="120"/>
    </location>
</feature>
<feature type="compositionally biased region" description="Acidic residues" evidence="1">
    <location>
        <begin position="191"/>
        <end position="203"/>
    </location>
</feature>
<organism evidence="2 3">
    <name type="scientific">Parascaris univalens</name>
    <name type="common">Nematode worm</name>
    <dbReference type="NCBI Taxonomy" id="6257"/>
    <lineage>
        <taxon>Eukaryota</taxon>
        <taxon>Metazoa</taxon>
        <taxon>Ecdysozoa</taxon>
        <taxon>Nematoda</taxon>
        <taxon>Chromadorea</taxon>
        <taxon>Rhabditida</taxon>
        <taxon>Spirurina</taxon>
        <taxon>Ascaridomorpha</taxon>
        <taxon>Ascaridoidea</taxon>
        <taxon>Ascarididae</taxon>
        <taxon>Parascaris</taxon>
    </lineage>
</organism>
<reference evidence="3" key="1">
    <citation type="submission" date="2022-11" db="UniProtKB">
        <authorList>
            <consortium name="WormBaseParasite"/>
        </authorList>
    </citation>
    <scope>IDENTIFICATION</scope>
</reference>